<organism evidence="2 3">
    <name type="scientific">Streptomyces alboflavus</name>
    <dbReference type="NCBI Taxonomy" id="67267"/>
    <lineage>
        <taxon>Bacteria</taxon>
        <taxon>Bacillati</taxon>
        <taxon>Actinomycetota</taxon>
        <taxon>Actinomycetes</taxon>
        <taxon>Kitasatosporales</taxon>
        <taxon>Streptomycetaceae</taxon>
        <taxon>Streptomyces</taxon>
    </lineage>
</organism>
<dbReference type="EMBL" id="CP021748">
    <property type="protein sequence ID" value="ARX88523.1"/>
    <property type="molecule type" value="Genomic_DNA"/>
</dbReference>
<dbReference type="KEGG" id="salf:SMD44_08010"/>
<proteinExistence type="predicted"/>
<gene>
    <name evidence="2" type="ORF">SMD44_08010</name>
</gene>
<evidence type="ECO:0000313" key="2">
    <source>
        <dbReference type="EMBL" id="ARX88523.1"/>
    </source>
</evidence>
<accession>A0A1Z1WQ23</accession>
<feature type="compositionally biased region" description="Low complexity" evidence="1">
    <location>
        <begin position="1"/>
        <end position="13"/>
    </location>
</feature>
<evidence type="ECO:0000313" key="3">
    <source>
        <dbReference type="Proteomes" id="UP000195880"/>
    </source>
</evidence>
<keyword evidence="3" id="KW-1185">Reference proteome</keyword>
<evidence type="ECO:0000256" key="1">
    <source>
        <dbReference type="SAM" id="MobiDB-lite"/>
    </source>
</evidence>
<sequence>MLQPSAPSALSSATRQPPGPTPPLSIQPRTSAKRVPGARSMPSGLWPVSQYARARAQASAMVLSE</sequence>
<feature type="region of interest" description="Disordered" evidence="1">
    <location>
        <begin position="1"/>
        <end position="46"/>
    </location>
</feature>
<protein>
    <submittedName>
        <fullName evidence="2">Uncharacterized protein</fullName>
    </submittedName>
</protein>
<reference evidence="2 3" key="1">
    <citation type="submission" date="2017-05" db="EMBL/GenBank/DDBJ databases">
        <title>Streptomyces alboflavus Genome sequencing and assembly.</title>
        <authorList>
            <person name="Wang Y."/>
            <person name="Du B."/>
            <person name="Ding Y."/>
            <person name="Liu H."/>
            <person name="Hou Q."/>
            <person name="Liu K."/>
            <person name="Wang C."/>
            <person name="Yao L."/>
        </authorList>
    </citation>
    <scope>NUCLEOTIDE SEQUENCE [LARGE SCALE GENOMIC DNA]</scope>
    <source>
        <strain evidence="2 3">MDJK44</strain>
    </source>
</reference>
<name>A0A1Z1WQ23_9ACTN</name>
<dbReference type="AlphaFoldDB" id="A0A1Z1WQ23"/>
<dbReference type="Proteomes" id="UP000195880">
    <property type="component" value="Chromosome"/>
</dbReference>